<keyword evidence="6" id="KW-0694">RNA-binding</keyword>
<evidence type="ECO:0000256" key="2">
    <source>
        <dbReference type="ARBA" id="ARBA00022980"/>
    </source>
</evidence>
<accession>A0A5N1IQ58</accession>
<dbReference type="InterPro" id="IPR014717">
    <property type="entry name" value="Transl_elong_EF1B/ribsomal_bS6"/>
</dbReference>
<dbReference type="NCBIfam" id="TIGR00166">
    <property type="entry name" value="S6"/>
    <property type="match status" value="1"/>
</dbReference>
<dbReference type="Gene3D" id="3.30.70.60">
    <property type="match status" value="1"/>
</dbReference>
<proteinExistence type="inferred from homology"/>
<dbReference type="GO" id="GO:0005840">
    <property type="term" value="C:ribosome"/>
    <property type="evidence" value="ECO:0007669"/>
    <property type="project" value="UniProtKB-KW"/>
</dbReference>
<evidence type="ECO:0000256" key="4">
    <source>
        <dbReference type="ARBA" id="ARBA00035104"/>
    </source>
</evidence>
<comment type="caution">
    <text evidence="8">The sequence shown here is derived from an EMBL/GenBank/DDBJ whole genome shotgun (WGS) entry which is preliminary data.</text>
</comment>
<dbReference type="Pfam" id="PF01250">
    <property type="entry name" value="Ribosomal_S6"/>
    <property type="match status" value="1"/>
</dbReference>
<comment type="function">
    <text evidence="4 6">Binds together with bS18 to 16S ribosomal RNA.</text>
</comment>
<evidence type="ECO:0000256" key="7">
    <source>
        <dbReference type="SAM" id="MobiDB-lite"/>
    </source>
</evidence>
<reference evidence="8 9" key="1">
    <citation type="submission" date="2019-09" db="EMBL/GenBank/DDBJ databases">
        <title>Genome sequence of Adhaeribacter sp. M2.</title>
        <authorList>
            <person name="Srinivasan S."/>
        </authorList>
    </citation>
    <scope>NUCLEOTIDE SEQUENCE [LARGE SCALE GENOMIC DNA]</scope>
    <source>
        <strain evidence="8 9">M2</strain>
    </source>
</reference>
<organism evidence="8 9">
    <name type="scientific">Adhaeribacter soli</name>
    <dbReference type="NCBI Taxonomy" id="2607655"/>
    <lineage>
        <taxon>Bacteria</taxon>
        <taxon>Pseudomonadati</taxon>
        <taxon>Bacteroidota</taxon>
        <taxon>Cytophagia</taxon>
        <taxon>Cytophagales</taxon>
        <taxon>Hymenobacteraceae</taxon>
        <taxon>Adhaeribacter</taxon>
    </lineage>
</organism>
<comment type="similarity">
    <text evidence="1 6">Belongs to the bacterial ribosomal protein bS6 family.</text>
</comment>
<dbReference type="GO" id="GO:0005737">
    <property type="term" value="C:cytoplasm"/>
    <property type="evidence" value="ECO:0007669"/>
    <property type="project" value="UniProtKB-ARBA"/>
</dbReference>
<dbReference type="EMBL" id="VTWT01000010">
    <property type="protein sequence ID" value="KAA9325981.1"/>
    <property type="molecule type" value="Genomic_DNA"/>
</dbReference>
<dbReference type="Proteomes" id="UP000326570">
    <property type="component" value="Unassembled WGS sequence"/>
</dbReference>
<keyword evidence="3 6" id="KW-0687">Ribonucleoprotein</keyword>
<dbReference type="RefSeq" id="WP_150904979.1">
    <property type="nucleotide sequence ID" value="NZ_VTWT01000010.1"/>
</dbReference>
<dbReference type="SUPFAM" id="SSF54995">
    <property type="entry name" value="Ribosomal protein S6"/>
    <property type="match status" value="1"/>
</dbReference>
<dbReference type="InterPro" id="IPR000529">
    <property type="entry name" value="Ribosomal_bS6"/>
</dbReference>
<name>A0A5N1IQ58_9BACT</name>
<dbReference type="PANTHER" id="PTHR21011:SF1">
    <property type="entry name" value="SMALL RIBOSOMAL SUBUNIT PROTEIN BS6M"/>
    <property type="match status" value="1"/>
</dbReference>
<dbReference type="GO" id="GO:1990904">
    <property type="term" value="C:ribonucleoprotein complex"/>
    <property type="evidence" value="ECO:0007669"/>
    <property type="project" value="UniProtKB-KW"/>
</dbReference>
<keyword evidence="6" id="KW-0699">rRNA-binding</keyword>
<evidence type="ECO:0000313" key="9">
    <source>
        <dbReference type="Proteomes" id="UP000326570"/>
    </source>
</evidence>
<keyword evidence="2 6" id="KW-0689">Ribosomal protein</keyword>
<dbReference type="AlphaFoldDB" id="A0A5N1IQ58"/>
<evidence type="ECO:0000256" key="1">
    <source>
        <dbReference type="ARBA" id="ARBA00009512"/>
    </source>
</evidence>
<sequence length="126" mass="14591">MVSKNYETVFILTPLLNEAQVTETVEKFRQVLKENGADIIHEENWGLRKLAYPIQKKSTGFYVLVEFAAPSTIVDTLELAYRRDERVVRFLTTVLDKHAVSYNERRRKGEMNTQKAAKQQKEAQTA</sequence>
<feature type="region of interest" description="Disordered" evidence="7">
    <location>
        <begin position="104"/>
        <end position="126"/>
    </location>
</feature>
<dbReference type="PANTHER" id="PTHR21011">
    <property type="entry name" value="MITOCHONDRIAL 28S RIBOSOMAL PROTEIN S6"/>
    <property type="match status" value="1"/>
</dbReference>
<dbReference type="CDD" id="cd00473">
    <property type="entry name" value="bS6"/>
    <property type="match status" value="1"/>
</dbReference>
<dbReference type="GO" id="GO:0006412">
    <property type="term" value="P:translation"/>
    <property type="evidence" value="ECO:0007669"/>
    <property type="project" value="UniProtKB-UniRule"/>
</dbReference>
<gene>
    <name evidence="6" type="primary">rpsF</name>
    <name evidence="8" type="ORF">F0P94_16300</name>
</gene>
<keyword evidence="9" id="KW-1185">Reference proteome</keyword>
<dbReference type="HAMAP" id="MF_00360">
    <property type="entry name" value="Ribosomal_bS6"/>
    <property type="match status" value="1"/>
</dbReference>
<protein>
    <recommendedName>
        <fullName evidence="5 6">Small ribosomal subunit protein bS6</fullName>
    </recommendedName>
</protein>
<feature type="compositionally biased region" description="Low complexity" evidence="7">
    <location>
        <begin position="113"/>
        <end position="126"/>
    </location>
</feature>
<evidence type="ECO:0000256" key="3">
    <source>
        <dbReference type="ARBA" id="ARBA00023274"/>
    </source>
</evidence>
<dbReference type="InterPro" id="IPR035980">
    <property type="entry name" value="Ribosomal_bS6_sf"/>
</dbReference>
<evidence type="ECO:0000256" key="5">
    <source>
        <dbReference type="ARBA" id="ARBA00035294"/>
    </source>
</evidence>
<dbReference type="InterPro" id="IPR020814">
    <property type="entry name" value="Ribosomal_S6_plastid/chlpt"/>
</dbReference>
<dbReference type="GO" id="GO:0070181">
    <property type="term" value="F:small ribosomal subunit rRNA binding"/>
    <property type="evidence" value="ECO:0007669"/>
    <property type="project" value="TreeGrafter"/>
</dbReference>
<dbReference type="GO" id="GO:0003735">
    <property type="term" value="F:structural constituent of ribosome"/>
    <property type="evidence" value="ECO:0007669"/>
    <property type="project" value="InterPro"/>
</dbReference>
<evidence type="ECO:0000256" key="6">
    <source>
        <dbReference type="HAMAP-Rule" id="MF_00360"/>
    </source>
</evidence>
<evidence type="ECO:0000313" key="8">
    <source>
        <dbReference type="EMBL" id="KAA9325981.1"/>
    </source>
</evidence>